<name>J9CSN4_9ZZZZ</name>
<accession>J9CSN4</accession>
<gene>
    <name evidence="2" type="ORF">EVA_08681</name>
</gene>
<feature type="domain" description="Electron transfer flavoprotein alpha/beta-subunit N-terminal" evidence="1">
    <location>
        <begin position="4"/>
        <end position="63"/>
    </location>
</feature>
<dbReference type="InterPro" id="IPR014729">
    <property type="entry name" value="Rossmann-like_a/b/a_fold"/>
</dbReference>
<comment type="caution">
    <text evidence="2">The sequence shown here is derived from an EMBL/GenBank/DDBJ whole genome shotgun (WGS) entry which is preliminary data.</text>
</comment>
<evidence type="ECO:0000259" key="1">
    <source>
        <dbReference type="Pfam" id="PF01012"/>
    </source>
</evidence>
<protein>
    <submittedName>
        <fullName evidence="2">Electron transfer flavoprotein subunit alpha</fullName>
    </submittedName>
</protein>
<dbReference type="EMBL" id="AMCI01002254">
    <property type="protein sequence ID" value="EJX03211.1"/>
    <property type="molecule type" value="Genomic_DNA"/>
</dbReference>
<organism evidence="2">
    <name type="scientific">gut metagenome</name>
    <dbReference type="NCBI Taxonomy" id="749906"/>
    <lineage>
        <taxon>unclassified sequences</taxon>
        <taxon>metagenomes</taxon>
        <taxon>organismal metagenomes</taxon>
    </lineage>
</organism>
<sequence length="64" mass="6724">MAVKAGEKCCAVLVAAKAGDIPQKLIAAGADKVYVIEAAKYAEYNTDLYTDAICQLVEAYKPAA</sequence>
<evidence type="ECO:0000313" key="2">
    <source>
        <dbReference type="EMBL" id="EJX03211.1"/>
    </source>
</evidence>
<dbReference type="AlphaFoldDB" id="J9CSN4"/>
<dbReference type="Pfam" id="PF01012">
    <property type="entry name" value="ETF"/>
    <property type="match status" value="1"/>
</dbReference>
<dbReference type="Gene3D" id="3.40.50.620">
    <property type="entry name" value="HUPs"/>
    <property type="match status" value="1"/>
</dbReference>
<proteinExistence type="predicted"/>
<feature type="non-terminal residue" evidence="2">
    <location>
        <position position="64"/>
    </location>
</feature>
<dbReference type="SUPFAM" id="SSF52402">
    <property type="entry name" value="Adenine nucleotide alpha hydrolases-like"/>
    <property type="match status" value="1"/>
</dbReference>
<reference evidence="2" key="1">
    <citation type="journal article" date="2012" name="PLoS ONE">
        <title>Gene sets for utilization of primary and secondary nutrition supplies in the distal gut of endangered iberian lynx.</title>
        <authorList>
            <person name="Alcaide M."/>
            <person name="Messina E."/>
            <person name="Richter M."/>
            <person name="Bargiela R."/>
            <person name="Peplies J."/>
            <person name="Huws S.A."/>
            <person name="Newbold C.J."/>
            <person name="Golyshin P.N."/>
            <person name="Simon M.A."/>
            <person name="Lopez G."/>
            <person name="Yakimov M.M."/>
            <person name="Ferrer M."/>
        </authorList>
    </citation>
    <scope>NUCLEOTIDE SEQUENCE</scope>
</reference>
<dbReference type="InterPro" id="IPR014730">
    <property type="entry name" value="ETF_a/b_N"/>
</dbReference>